<evidence type="ECO:0008006" key="2">
    <source>
        <dbReference type="Google" id="ProtNLM"/>
    </source>
</evidence>
<gene>
    <name evidence="1" type="ORF">g.535</name>
</gene>
<name>A0A1B6JSX7_9HEMI</name>
<sequence>GPICNVKISPEGRIAFTCNKRVFLYFKETFYLAEDSIREYSPALMKNDLTENFRCIFDFDGESLLVLYKSNIIKYTNNERVWSLPVSNVYHIAVSGGLLYVGTREYKVLVFRETADSGLECVRVFEYTDAVKYFAVASGNVVAYSDYRVGMLGGSSSIVENTRILALDAADSAV</sequence>
<dbReference type="SUPFAM" id="SSF50998">
    <property type="entry name" value="Quinoprotein alcohol dehydrogenase-like"/>
    <property type="match status" value="1"/>
</dbReference>
<evidence type="ECO:0000313" key="1">
    <source>
        <dbReference type="EMBL" id="JAT02288.1"/>
    </source>
</evidence>
<dbReference type="AlphaFoldDB" id="A0A1B6JSX7"/>
<accession>A0A1B6JSX7</accession>
<dbReference type="InterPro" id="IPR011047">
    <property type="entry name" value="Quinoprotein_ADH-like_sf"/>
</dbReference>
<dbReference type="EMBL" id="GECU01005419">
    <property type="protein sequence ID" value="JAT02288.1"/>
    <property type="molecule type" value="Transcribed_RNA"/>
</dbReference>
<proteinExistence type="predicted"/>
<feature type="non-terminal residue" evidence="1">
    <location>
        <position position="1"/>
    </location>
</feature>
<feature type="non-terminal residue" evidence="1">
    <location>
        <position position="174"/>
    </location>
</feature>
<organism evidence="1">
    <name type="scientific">Homalodisca liturata</name>
    <dbReference type="NCBI Taxonomy" id="320908"/>
    <lineage>
        <taxon>Eukaryota</taxon>
        <taxon>Metazoa</taxon>
        <taxon>Ecdysozoa</taxon>
        <taxon>Arthropoda</taxon>
        <taxon>Hexapoda</taxon>
        <taxon>Insecta</taxon>
        <taxon>Pterygota</taxon>
        <taxon>Neoptera</taxon>
        <taxon>Paraneoptera</taxon>
        <taxon>Hemiptera</taxon>
        <taxon>Auchenorrhyncha</taxon>
        <taxon>Membracoidea</taxon>
        <taxon>Cicadellidae</taxon>
        <taxon>Cicadellinae</taxon>
        <taxon>Proconiini</taxon>
        <taxon>Homalodisca</taxon>
    </lineage>
</organism>
<reference evidence="1" key="1">
    <citation type="submission" date="2015-11" db="EMBL/GenBank/DDBJ databases">
        <title>De novo transcriptome assembly of four potential Pierce s Disease insect vectors from Arizona vineyards.</title>
        <authorList>
            <person name="Tassone E.E."/>
        </authorList>
    </citation>
    <scope>NUCLEOTIDE SEQUENCE</scope>
</reference>
<protein>
    <recommendedName>
        <fullName evidence="2">Coatomer WD associated region domain-containing protein</fullName>
    </recommendedName>
</protein>